<reference evidence="1" key="1">
    <citation type="journal article" date="2014" name="Front. Microbiol.">
        <title>High frequency of phylogenetically diverse reductive dehalogenase-homologous genes in deep subseafloor sedimentary metagenomes.</title>
        <authorList>
            <person name="Kawai M."/>
            <person name="Futagami T."/>
            <person name="Toyoda A."/>
            <person name="Takaki Y."/>
            <person name="Nishi S."/>
            <person name="Hori S."/>
            <person name="Arai W."/>
            <person name="Tsubouchi T."/>
            <person name="Morono Y."/>
            <person name="Uchiyama I."/>
            <person name="Ito T."/>
            <person name="Fujiyama A."/>
            <person name="Inagaki F."/>
            <person name="Takami H."/>
        </authorList>
    </citation>
    <scope>NUCLEOTIDE SEQUENCE</scope>
    <source>
        <strain evidence="1">Expedition CK06-06</strain>
    </source>
</reference>
<dbReference type="AlphaFoldDB" id="X0YWM3"/>
<accession>X0YWM3</accession>
<dbReference type="EMBL" id="BARS01042299">
    <property type="protein sequence ID" value="GAG40981.1"/>
    <property type="molecule type" value="Genomic_DNA"/>
</dbReference>
<evidence type="ECO:0000313" key="1">
    <source>
        <dbReference type="EMBL" id="GAG40981.1"/>
    </source>
</evidence>
<sequence>MDNLIFTCSDALDQAATPACGVDYGERVVRIALMKDGGTFTVSASDFPTAAEFETAISGGEITIINGVTNGHRIEQGATELSGDDTETGGTERYDVEYRVEGRIKRIDETLARMTEKLDRYSTMRLWYFTEKDYCFGGVTGYLVAPNFSLITTEGKGQPPYISFFCDFTAIGADYAGYDDDYTVLDNTA</sequence>
<proteinExistence type="predicted"/>
<comment type="caution">
    <text evidence="1">The sequence shown here is derived from an EMBL/GenBank/DDBJ whole genome shotgun (WGS) entry which is preliminary data.</text>
</comment>
<organism evidence="1">
    <name type="scientific">marine sediment metagenome</name>
    <dbReference type="NCBI Taxonomy" id="412755"/>
    <lineage>
        <taxon>unclassified sequences</taxon>
        <taxon>metagenomes</taxon>
        <taxon>ecological metagenomes</taxon>
    </lineage>
</organism>
<protein>
    <submittedName>
        <fullName evidence="1">Uncharacterized protein</fullName>
    </submittedName>
</protein>
<name>X0YWM3_9ZZZZ</name>
<gene>
    <name evidence="1" type="ORF">S01H1_64197</name>
</gene>